<evidence type="ECO:0000313" key="4">
    <source>
        <dbReference type="Proteomes" id="UP000612893"/>
    </source>
</evidence>
<evidence type="ECO:0000313" key="3">
    <source>
        <dbReference type="EMBL" id="MBJ7598663.1"/>
    </source>
</evidence>
<dbReference type="SMART" id="SM00849">
    <property type="entry name" value="Lactamase_B"/>
    <property type="match status" value="1"/>
</dbReference>
<dbReference type="SUPFAM" id="SSF56281">
    <property type="entry name" value="Metallo-hydrolase/oxidoreductase"/>
    <property type="match status" value="1"/>
</dbReference>
<dbReference type="InterPro" id="IPR050855">
    <property type="entry name" value="NDM-1-like"/>
</dbReference>
<evidence type="ECO:0000256" key="1">
    <source>
        <dbReference type="SAM" id="MobiDB-lite"/>
    </source>
</evidence>
<gene>
    <name evidence="3" type="ORF">JF922_11340</name>
</gene>
<dbReference type="PANTHER" id="PTHR42951:SF4">
    <property type="entry name" value="ACYL-COENZYME A THIOESTERASE MBLAC2"/>
    <property type="match status" value="1"/>
</dbReference>
<keyword evidence="4" id="KW-1185">Reference proteome</keyword>
<sequence>MSDSQAPMGSEETRQPPVITGRPTEIGAGVFVIPDGGVELVPNVGVIVGDRAALVVDAGLGPRNGAMVRSIAEELAGDRPLFLTLTHWHPEHGFGAQAFADATIIYNRKQHEEFREKAAGYLGMFSGLGEAIAHELADVQFVDPQIVYDGAAELDLGGKAVQLRTWGPAHTREDQGIYLPAEKILLVGDLVENRSHPVLSFFPPHETEVDARQWMAVLEQLQRMDVETVVPGHGELGDLGLLATAHEYLAFLESETNRLADEGEDPEKIPEIVVPELIARYPQWNAPPQWLLAAGVQSVLFHRG</sequence>
<dbReference type="RefSeq" id="WP_338201863.1">
    <property type="nucleotide sequence ID" value="NZ_JAEKNR010000120.1"/>
</dbReference>
<dbReference type="PANTHER" id="PTHR42951">
    <property type="entry name" value="METALLO-BETA-LACTAMASE DOMAIN-CONTAINING"/>
    <property type="match status" value="1"/>
</dbReference>
<evidence type="ECO:0000259" key="2">
    <source>
        <dbReference type="SMART" id="SM00849"/>
    </source>
</evidence>
<name>A0A934K8N9_9BACT</name>
<dbReference type="InterPro" id="IPR001279">
    <property type="entry name" value="Metallo-B-lactamas"/>
</dbReference>
<feature type="domain" description="Metallo-beta-lactamase" evidence="2">
    <location>
        <begin position="41"/>
        <end position="233"/>
    </location>
</feature>
<dbReference type="AlphaFoldDB" id="A0A934K8N9"/>
<comment type="caution">
    <text evidence="3">The sequence shown here is derived from an EMBL/GenBank/DDBJ whole genome shotgun (WGS) entry which is preliminary data.</text>
</comment>
<proteinExistence type="predicted"/>
<dbReference type="CDD" id="cd16282">
    <property type="entry name" value="metallo-hydrolase-like_MBL-fold"/>
    <property type="match status" value="1"/>
</dbReference>
<reference evidence="3" key="1">
    <citation type="submission" date="2020-10" db="EMBL/GenBank/DDBJ databases">
        <title>Ca. Dormibacterota MAGs.</title>
        <authorList>
            <person name="Montgomery K."/>
        </authorList>
    </citation>
    <scope>NUCLEOTIDE SEQUENCE [LARGE SCALE GENOMIC DNA]</scope>
    <source>
        <strain evidence="3">SC8812_S17_10</strain>
    </source>
</reference>
<dbReference type="Gene3D" id="3.60.15.10">
    <property type="entry name" value="Ribonuclease Z/Hydroxyacylglutathione hydrolase-like"/>
    <property type="match status" value="1"/>
</dbReference>
<protein>
    <submittedName>
        <fullName evidence="3">MBL fold metallo-hydrolase</fullName>
    </submittedName>
</protein>
<feature type="region of interest" description="Disordered" evidence="1">
    <location>
        <begin position="1"/>
        <end position="21"/>
    </location>
</feature>
<dbReference type="Proteomes" id="UP000612893">
    <property type="component" value="Unassembled WGS sequence"/>
</dbReference>
<accession>A0A934K8N9</accession>
<dbReference type="InterPro" id="IPR036866">
    <property type="entry name" value="RibonucZ/Hydroxyglut_hydro"/>
</dbReference>
<dbReference type="Pfam" id="PF00753">
    <property type="entry name" value="Lactamase_B"/>
    <property type="match status" value="1"/>
</dbReference>
<dbReference type="EMBL" id="JAEKNR010000120">
    <property type="protein sequence ID" value="MBJ7598663.1"/>
    <property type="molecule type" value="Genomic_DNA"/>
</dbReference>
<organism evidence="3 4">
    <name type="scientific">Candidatus Nephthysia bennettiae</name>
    <dbReference type="NCBI Taxonomy" id="3127016"/>
    <lineage>
        <taxon>Bacteria</taxon>
        <taxon>Bacillati</taxon>
        <taxon>Candidatus Dormiibacterota</taxon>
        <taxon>Candidatus Dormibacteria</taxon>
        <taxon>Candidatus Dormibacterales</taxon>
        <taxon>Candidatus Dormibacteraceae</taxon>
        <taxon>Candidatus Nephthysia</taxon>
    </lineage>
</organism>